<dbReference type="Pfam" id="PF09587">
    <property type="entry name" value="PGA_cap"/>
    <property type="match status" value="1"/>
</dbReference>
<evidence type="ECO:0000256" key="1">
    <source>
        <dbReference type="ARBA" id="ARBA00005662"/>
    </source>
</evidence>
<gene>
    <name evidence="3" type="ORF">GBZ86_14955</name>
</gene>
<dbReference type="InterPro" id="IPR029052">
    <property type="entry name" value="Metallo-depent_PP-like"/>
</dbReference>
<dbReference type="PANTHER" id="PTHR33393">
    <property type="entry name" value="POLYGLUTAMINE SYNTHESIS ACCESSORY PROTEIN RV0574C-RELATED"/>
    <property type="match status" value="1"/>
</dbReference>
<sequence length="225" mass="25649">MNLGITSFVFESPQNNGERTLNEKKIPKEADGLINTFGYKTLEEDLNKIENIINDMKNEGAEFIIVGMHWGIEYDKNPSEYQKKIAKELNNFGVDLVLGSHPHVIQPIEKIKNEQGEETIVVYSMGNFLSNQSKETIGKSETSDGVILEFKIGQNEKKDIVIKDYKIIPTWVYKYNDNNGNTKYKILSAEDTLKSEEAKNKLSKEILQKIKKSEEATKSILKNNN</sequence>
<dbReference type="EMBL" id="WHJC01000401">
    <property type="protein sequence ID" value="MPQ45022.1"/>
    <property type="molecule type" value="Genomic_DNA"/>
</dbReference>
<dbReference type="SUPFAM" id="SSF56300">
    <property type="entry name" value="Metallo-dependent phosphatases"/>
    <property type="match status" value="1"/>
</dbReference>
<name>A0A6I1MS60_9CLOT</name>
<feature type="domain" description="Capsule synthesis protein CapA" evidence="2">
    <location>
        <begin position="1"/>
        <end position="132"/>
    </location>
</feature>
<dbReference type="InterPro" id="IPR019079">
    <property type="entry name" value="Capsule_synth_CapA"/>
</dbReference>
<reference evidence="3 4" key="1">
    <citation type="submission" date="2019-10" db="EMBL/GenBank/DDBJ databases">
        <title>The Genome Sequence of Clostridium tarantellae Isolated from Fish Brain.</title>
        <authorList>
            <person name="Bano L."/>
            <person name="Kiel M."/>
            <person name="Sales G."/>
            <person name="Doxey A.C."/>
            <person name="Mansfield M.J."/>
            <person name="Schiavone M."/>
            <person name="Rossetto O."/>
            <person name="Pirazzini M."/>
            <person name="Dobrindt U."/>
            <person name="Montecucco C."/>
        </authorList>
    </citation>
    <scope>NUCLEOTIDE SEQUENCE [LARGE SCALE GENOMIC DNA]</scope>
    <source>
        <strain evidence="3 4">DSM 3997</strain>
    </source>
</reference>
<dbReference type="InterPro" id="IPR052169">
    <property type="entry name" value="CW_Biosynth-Accessory"/>
</dbReference>
<dbReference type="AlphaFoldDB" id="A0A6I1MS60"/>
<dbReference type="Gene3D" id="3.60.21.10">
    <property type="match status" value="1"/>
</dbReference>
<comment type="caution">
    <text evidence="3">The sequence shown here is derived from an EMBL/GenBank/DDBJ whole genome shotgun (WGS) entry which is preliminary data.</text>
</comment>
<organism evidence="3 4">
    <name type="scientific">Clostridium tarantellae</name>
    <dbReference type="NCBI Taxonomy" id="39493"/>
    <lineage>
        <taxon>Bacteria</taxon>
        <taxon>Bacillati</taxon>
        <taxon>Bacillota</taxon>
        <taxon>Clostridia</taxon>
        <taxon>Eubacteriales</taxon>
        <taxon>Clostridiaceae</taxon>
        <taxon>Clostridium</taxon>
    </lineage>
</organism>
<evidence type="ECO:0000313" key="4">
    <source>
        <dbReference type="Proteomes" id="UP000430345"/>
    </source>
</evidence>
<accession>A0A6I1MS60</accession>
<evidence type="ECO:0000313" key="3">
    <source>
        <dbReference type="EMBL" id="MPQ45022.1"/>
    </source>
</evidence>
<dbReference type="PANTHER" id="PTHR33393:SF12">
    <property type="entry name" value="CAPSULE BIOSYNTHESIS PROTEIN CAPA"/>
    <property type="match status" value="1"/>
</dbReference>
<comment type="similarity">
    <text evidence="1">Belongs to the CapA family.</text>
</comment>
<dbReference type="Proteomes" id="UP000430345">
    <property type="component" value="Unassembled WGS sequence"/>
</dbReference>
<proteinExistence type="inferred from homology"/>
<keyword evidence="4" id="KW-1185">Reference proteome</keyword>
<protein>
    <recommendedName>
        <fullName evidence="2">Capsule synthesis protein CapA domain-containing protein</fullName>
    </recommendedName>
</protein>
<dbReference type="RefSeq" id="WP_327445282.1">
    <property type="nucleotide sequence ID" value="NZ_WHJC01000401.1"/>
</dbReference>
<evidence type="ECO:0000259" key="2">
    <source>
        <dbReference type="SMART" id="SM00854"/>
    </source>
</evidence>
<dbReference type="SMART" id="SM00854">
    <property type="entry name" value="PGA_cap"/>
    <property type="match status" value="1"/>
</dbReference>